<dbReference type="AlphaFoldDB" id="A0AAD7B0H8"/>
<evidence type="ECO:0000313" key="3">
    <source>
        <dbReference type="Proteomes" id="UP001221757"/>
    </source>
</evidence>
<protein>
    <recommendedName>
        <fullName evidence="1">CxC2-like cysteine cluster KDZ transposase-associated domain-containing protein</fullName>
    </recommendedName>
</protein>
<accession>A0AAD7B0H8</accession>
<proteinExistence type="predicted"/>
<dbReference type="Pfam" id="PF18803">
    <property type="entry name" value="CxC2"/>
    <property type="match status" value="1"/>
</dbReference>
<evidence type="ECO:0000259" key="1">
    <source>
        <dbReference type="Pfam" id="PF18803"/>
    </source>
</evidence>
<feature type="domain" description="CxC2-like cysteine cluster KDZ transposase-associated" evidence="1">
    <location>
        <begin position="121"/>
        <end position="203"/>
    </location>
</feature>
<comment type="caution">
    <text evidence="2">The sequence shown here is derived from an EMBL/GenBank/DDBJ whole genome shotgun (WGS) entry which is preliminary data.</text>
</comment>
<sequence length="253" mass="28835">MARGRRQSDIYFDHEHIPENLYGDQAIEVSHDGLRAVSGLVNVRQMKRPRTAPKKLDNAYADWTPVPDDDMGEVNAVVDTVTSYDVSPEDEDTLKRKCYKSSDLPMFEWRPLKQYYLEMAEKRTLVIIDVTGVHTLDFQYCGCEMHQGNSKHDQLLGNGWYPATVTDLETCAMFVALEEFRLLNVIGNLNVRDYVGTLERKTDPLCLKGVPDRYKVFGRMPRQYAFILSAKRVGLAHKEDGIAKTTPGRIATE</sequence>
<name>A0AAD7B0H8_MYCRO</name>
<reference evidence="2" key="1">
    <citation type="submission" date="2023-03" db="EMBL/GenBank/DDBJ databases">
        <title>Massive genome expansion in bonnet fungi (Mycena s.s.) driven by repeated elements and novel gene families across ecological guilds.</title>
        <authorList>
            <consortium name="Lawrence Berkeley National Laboratory"/>
            <person name="Harder C.B."/>
            <person name="Miyauchi S."/>
            <person name="Viragh M."/>
            <person name="Kuo A."/>
            <person name="Thoen E."/>
            <person name="Andreopoulos B."/>
            <person name="Lu D."/>
            <person name="Skrede I."/>
            <person name="Drula E."/>
            <person name="Henrissat B."/>
            <person name="Morin E."/>
            <person name="Kohler A."/>
            <person name="Barry K."/>
            <person name="LaButti K."/>
            <person name="Morin E."/>
            <person name="Salamov A."/>
            <person name="Lipzen A."/>
            <person name="Mereny Z."/>
            <person name="Hegedus B."/>
            <person name="Baldrian P."/>
            <person name="Stursova M."/>
            <person name="Weitz H."/>
            <person name="Taylor A."/>
            <person name="Grigoriev I.V."/>
            <person name="Nagy L.G."/>
            <person name="Martin F."/>
            <person name="Kauserud H."/>
        </authorList>
    </citation>
    <scope>NUCLEOTIDE SEQUENCE</scope>
    <source>
        <strain evidence="2">CBHHK067</strain>
    </source>
</reference>
<dbReference type="Proteomes" id="UP001221757">
    <property type="component" value="Unassembled WGS sequence"/>
</dbReference>
<organism evidence="2 3">
    <name type="scientific">Mycena rosella</name>
    <name type="common">Pink bonnet</name>
    <name type="synonym">Agaricus rosellus</name>
    <dbReference type="NCBI Taxonomy" id="1033263"/>
    <lineage>
        <taxon>Eukaryota</taxon>
        <taxon>Fungi</taxon>
        <taxon>Dikarya</taxon>
        <taxon>Basidiomycota</taxon>
        <taxon>Agaricomycotina</taxon>
        <taxon>Agaricomycetes</taxon>
        <taxon>Agaricomycetidae</taxon>
        <taxon>Agaricales</taxon>
        <taxon>Marasmiineae</taxon>
        <taxon>Mycenaceae</taxon>
        <taxon>Mycena</taxon>
    </lineage>
</organism>
<keyword evidence="3" id="KW-1185">Reference proteome</keyword>
<dbReference type="InterPro" id="IPR041457">
    <property type="entry name" value="CxC2_KDZ-assoc"/>
</dbReference>
<evidence type="ECO:0000313" key="2">
    <source>
        <dbReference type="EMBL" id="KAJ7606431.1"/>
    </source>
</evidence>
<dbReference type="EMBL" id="JARKIE010001102">
    <property type="protein sequence ID" value="KAJ7606431.1"/>
    <property type="molecule type" value="Genomic_DNA"/>
</dbReference>
<gene>
    <name evidence="2" type="ORF">B0H17DRAFT_1221753</name>
</gene>